<organism evidence="1 2">
    <name type="scientific">Tritrichomonas foetus</name>
    <dbReference type="NCBI Taxonomy" id="1144522"/>
    <lineage>
        <taxon>Eukaryota</taxon>
        <taxon>Metamonada</taxon>
        <taxon>Parabasalia</taxon>
        <taxon>Tritrichomonadida</taxon>
        <taxon>Tritrichomonadidae</taxon>
        <taxon>Tritrichomonas</taxon>
    </lineage>
</organism>
<dbReference type="GO" id="GO:0005938">
    <property type="term" value="C:cell cortex"/>
    <property type="evidence" value="ECO:0007669"/>
    <property type="project" value="TreeGrafter"/>
</dbReference>
<dbReference type="PANTHER" id="PTHR12295:SF30">
    <property type="entry name" value="PROTEIN FURRY"/>
    <property type="match status" value="1"/>
</dbReference>
<dbReference type="GO" id="GO:0030427">
    <property type="term" value="C:site of polarized growth"/>
    <property type="evidence" value="ECO:0007669"/>
    <property type="project" value="TreeGrafter"/>
</dbReference>
<evidence type="ECO:0000313" key="1">
    <source>
        <dbReference type="EMBL" id="OHS97335.1"/>
    </source>
</evidence>
<dbReference type="GO" id="GO:0000902">
    <property type="term" value="P:cell morphogenesis"/>
    <property type="evidence" value="ECO:0007669"/>
    <property type="project" value="InterPro"/>
</dbReference>
<reference evidence="1" key="1">
    <citation type="submission" date="2016-10" db="EMBL/GenBank/DDBJ databases">
        <authorList>
            <person name="Benchimol M."/>
            <person name="Almeida L.G."/>
            <person name="Vasconcelos A.T."/>
            <person name="Perreira-Neves A."/>
            <person name="Rosa I.A."/>
            <person name="Tasca T."/>
            <person name="Bogo M.R."/>
            <person name="de Souza W."/>
        </authorList>
    </citation>
    <scope>NUCLEOTIDE SEQUENCE [LARGE SCALE GENOMIC DNA]</scope>
    <source>
        <strain evidence="1">K</strain>
    </source>
</reference>
<dbReference type="RefSeq" id="XP_068350472.1">
    <property type="nucleotide sequence ID" value="XM_068510861.1"/>
</dbReference>
<protein>
    <submittedName>
        <fullName evidence="1">Uncharacterized protein</fullName>
    </submittedName>
</protein>
<keyword evidence="2" id="KW-1185">Reference proteome</keyword>
<sequence length="1702" mass="196859">MESFLRVEMNEKTNLFQTVFLRLIETLSPQIHIILTDFENKSKTSNPNTIINFIFETFPRDIPQYLSIIQSLTKVAAVDPKGVIDYLAGIFLAKNDNSVFLSLNSLSIIFKHNDSGHCEIYKYFIHFFMADLISSIVLSHNVKSESLISCVRSLYNENFNNFKNRNKIIRQWAVIISHQDFKDVEPIFDEFSNTEECIITFKLFQFINLDLFDSSSFMNKIYLTLKLLYKKKLLVNSLFHCLAKLFISIKNNKEVLNNIFDFCNSIKNEKQLKNGIYDLMATIFLHIKKSQIPSFYQKHVFAHVADKSKVHRSLSIFQKNIFGLETNLNWLFFEWGIMKASSTMCFVKWNSEPEKKMSAPDSFANLFMSTFFTKSDFSVCPELFCDVIIHIASLDYSYFLKTILPKFIKLSANDHRFLVFLMTVPLINSDDFMLNSYAELPTDYANEFNSKIRSKIINSIDCFDDIEYNDYGAYDLLENSLILDADQQIAVIQQELQPLKCSWKKCERRPSDHLIQINLLKCIPYVVNEDDFIEPEILVRLLKLSYNANLGVSIAAITAIRHFSLNEKCKIPLLQNALNLFSKIDEIRFTLLTLILNVFDNIAVNELNNMENEIIKNIECSAFICLSSPLPILRIIAFNTLKAINKIFKQNSIAFIILNALKEIESCVSHRLDFFIDFHTALMSNYYDIWLVFLSEIIPHLTENNKLLSTITSIDPDTVPIIIFHSYACEDEPIKYINFLKTINNNDILKQILPNCSSSLFGGIIYSLPFSLNQQHILMCASVVNKMIRSPHLSDDDYILPAIVNFLASLQAYIINQEINSPRVINWDDQKERKVIDNLPFIVDYCNIILAAFRNISENQANNSWPFSNRALVFRFLVNWGMIVSDKLESLRALAKRALSYIIQTGSLFNDSLLFDHSAVEFFASIDINVLSILLQNHVDLLLDIFVDACFTQPIEIGERYFQAIYSILDISFYEYLYEECGEIFLIGAVYKILENPYSTQFMDKLVEVIAKKKNFKIRSNLQNQFSFCTERIISSALNYIKNPSTHISIKDIVLAIRSFISSIRILPKQTSLVPGTPSLFKQFTPYKFLETLMTTTISVSKSDFKYIASLWIDLLKCPDHSELIPLFINEYPENIIKPQLLSYLIKNNTPFVVKRLTLHTSFAFYFYTTTCLSKDFKKELWFVPLLIEAMEVNSPEIDEKLIQILHFSILFQEKQLILLLARKLSVEISQNFMIHTINAQEKDSVINQYYDKKILTQNKNDDVQPIIMCFIRNLDVNQKEIWGKEALKWIMASQNIEFAYLSLFIYNRILRPFEKLVVTGICKSVVYHLVNFNGEKEEILDMFVGESFLFYNSVFNNNEKYAYQFLSSFFDCSFFFTSLHKYASHLYMKALKAPQTNQQAWGQLIGFIRPFLNDLENNEQNQILLDQLIQSSQSEELIMIAYPLKEIYPNMFPKLNQISLRNASLNTYCAALVHYSCMIDNASSALLNSIFGAINVFINVVANAYNRNPLVKLYKAALNNLSTCPNSIEFIINLSKSCPDVLNDVFDFYDWNRSIDDVCHSLGSIFDFENTNIPNLTDCSTLASVYNLLNCDSLPKILPFDHQRETIEAMIKVTNEVKKKRSTSFRRVSHGFFTRRDSTPLSSFDQLEYSPLHTPSSVFIKHYLFENKSNDSITTSSDEFIRSLGIKSFSFDINHINNNTS</sequence>
<proteinExistence type="predicted"/>
<dbReference type="EMBL" id="MLAK01001123">
    <property type="protein sequence ID" value="OHS97335.1"/>
    <property type="molecule type" value="Genomic_DNA"/>
</dbReference>
<dbReference type="InterPro" id="IPR039867">
    <property type="entry name" value="Furry/Tao3/Mor2"/>
</dbReference>
<dbReference type="GeneID" id="94845565"/>
<dbReference type="VEuPathDB" id="TrichDB:TRFO_36492"/>
<evidence type="ECO:0000313" key="2">
    <source>
        <dbReference type="Proteomes" id="UP000179807"/>
    </source>
</evidence>
<comment type="caution">
    <text evidence="1">The sequence shown here is derived from an EMBL/GenBank/DDBJ whole genome shotgun (WGS) entry which is preliminary data.</text>
</comment>
<dbReference type="OrthoDB" id="10573133at2759"/>
<name>A0A1J4JGB0_9EUKA</name>
<accession>A0A1J4JGB0</accession>
<gene>
    <name evidence="1" type="ORF">TRFO_36492</name>
</gene>
<dbReference type="PANTHER" id="PTHR12295">
    <property type="entry name" value="FURRY-RELATED"/>
    <property type="match status" value="1"/>
</dbReference>
<dbReference type="Proteomes" id="UP000179807">
    <property type="component" value="Unassembled WGS sequence"/>
</dbReference>